<dbReference type="Proteomes" id="UP000434052">
    <property type="component" value="Unassembled WGS sequence"/>
</dbReference>
<dbReference type="Gene3D" id="1.10.340.30">
    <property type="entry name" value="Hypothetical protein, domain 2"/>
    <property type="match status" value="1"/>
</dbReference>
<dbReference type="GO" id="GO:0006285">
    <property type="term" value="P:base-excision repair, AP site formation"/>
    <property type="evidence" value="ECO:0007669"/>
    <property type="project" value="TreeGrafter"/>
</dbReference>
<dbReference type="GO" id="GO:0032993">
    <property type="term" value="C:protein-DNA complex"/>
    <property type="evidence" value="ECO:0007669"/>
    <property type="project" value="TreeGrafter"/>
</dbReference>
<dbReference type="OrthoDB" id="9802228at2"/>
<dbReference type="GO" id="GO:0043916">
    <property type="term" value="F:DNA-7-methylguanine glycosylase activity"/>
    <property type="evidence" value="ECO:0007669"/>
    <property type="project" value="TreeGrafter"/>
</dbReference>
<dbReference type="RefSeq" id="WP_144307414.1">
    <property type="nucleotide sequence ID" value="NZ_QMIF01000025.1"/>
</dbReference>
<evidence type="ECO:0000313" key="4">
    <source>
        <dbReference type="Proteomes" id="UP000434052"/>
    </source>
</evidence>
<evidence type="ECO:0000313" key="3">
    <source>
        <dbReference type="EMBL" id="TVM30320.1"/>
    </source>
</evidence>
<accession>A0A6P1ZC01</accession>
<proteinExistence type="predicted"/>
<sequence>MANSLTHRLTAHGLFSWERCVELARIRDSITVQPLDEGSLAMPLLLEETFAPVGVHLSWDEDEKGNGGVLVRCEDVDEDTASRAAAQVEQILYLDVTAEEVATFEDILARDDVLATVHARRAGMLPVLFVTVYQTCVWSIFTARSSMRQARSLWRNYSEEHGLPVTIAGRTYRTFPPPAFFLEGHELPGLRRQKWKYLEDVARAALSGHLNRNRLREMELEQIKKELKKVKGIGPYFADLVSAFGVGHRDVFLEHETRIHEAMGARYGVEPSDMHAIHQISDGWRPLRTWGCYLMMIDAILGG</sequence>
<dbReference type="InterPro" id="IPR051912">
    <property type="entry name" value="Alkylbase_DNA_Glycosylase/TA"/>
</dbReference>
<dbReference type="AlphaFoldDB" id="A0A6P1ZC01"/>
<dbReference type="PANTHER" id="PTHR43003">
    <property type="entry name" value="DNA-3-METHYLADENINE GLYCOSYLASE"/>
    <property type="match status" value="1"/>
</dbReference>
<dbReference type="InterPro" id="IPR011257">
    <property type="entry name" value="DNA_glycosylase"/>
</dbReference>
<keyword evidence="1" id="KW-0227">DNA damage</keyword>
<dbReference type="SUPFAM" id="SSF48150">
    <property type="entry name" value="DNA-glycosylase"/>
    <property type="match status" value="1"/>
</dbReference>
<evidence type="ECO:0000256" key="1">
    <source>
        <dbReference type="ARBA" id="ARBA00022763"/>
    </source>
</evidence>
<evidence type="ECO:0008006" key="5">
    <source>
        <dbReference type="Google" id="ProtNLM"/>
    </source>
</evidence>
<organism evidence="3 4">
    <name type="scientific">Oceanidesulfovibrio marinus</name>
    <dbReference type="NCBI Taxonomy" id="370038"/>
    <lineage>
        <taxon>Bacteria</taxon>
        <taxon>Pseudomonadati</taxon>
        <taxon>Thermodesulfobacteriota</taxon>
        <taxon>Desulfovibrionia</taxon>
        <taxon>Desulfovibrionales</taxon>
        <taxon>Desulfovibrionaceae</taxon>
        <taxon>Oceanidesulfovibrio</taxon>
    </lineage>
</organism>
<dbReference type="PANTHER" id="PTHR43003:SF5">
    <property type="entry name" value="DNA-3-METHYLADENINE GLYCOSYLASE"/>
    <property type="match status" value="1"/>
</dbReference>
<name>A0A6P1ZC01_9BACT</name>
<keyword evidence="2" id="KW-0234">DNA repair</keyword>
<dbReference type="GO" id="GO:0006307">
    <property type="term" value="P:DNA alkylation repair"/>
    <property type="evidence" value="ECO:0007669"/>
    <property type="project" value="TreeGrafter"/>
</dbReference>
<evidence type="ECO:0000256" key="2">
    <source>
        <dbReference type="ARBA" id="ARBA00023204"/>
    </source>
</evidence>
<reference evidence="3 4" key="1">
    <citation type="submission" date="2018-06" db="EMBL/GenBank/DDBJ databases">
        <title>Complete genome of Desulfovibrio marinus P48SEP.</title>
        <authorList>
            <person name="Crispim J.S."/>
            <person name="Vidigal P.M.P."/>
            <person name="Silva L.C.F."/>
            <person name="Araujo L.C."/>
            <person name="Laguardia C.N."/>
            <person name="Dias R.S."/>
            <person name="Sousa M.P."/>
            <person name="Paula S.O."/>
            <person name="Silva C."/>
        </authorList>
    </citation>
    <scope>NUCLEOTIDE SEQUENCE [LARGE SCALE GENOMIC DNA]</scope>
    <source>
        <strain evidence="3 4">P48SEP</strain>
    </source>
</reference>
<dbReference type="Gene3D" id="1.10.1670.40">
    <property type="match status" value="1"/>
</dbReference>
<dbReference type="GO" id="GO:0032131">
    <property type="term" value="F:alkylated DNA binding"/>
    <property type="evidence" value="ECO:0007669"/>
    <property type="project" value="TreeGrafter"/>
</dbReference>
<protein>
    <recommendedName>
        <fullName evidence="5">DNA-3-methyladenine glycosylase II</fullName>
    </recommendedName>
</protein>
<comment type="caution">
    <text evidence="3">The sequence shown here is derived from an EMBL/GenBank/DDBJ whole genome shotgun (WGS) entry which is preliminary data.</text>
</comment>
<dbReference type="EMBL" id="QMIF01000025">
    <property type="protein sequence ID" value="TVM30320.1"/>
    <property type="molecule type" value="Genomic_DNA"/>
</dbReference>
<dbReference type="GO" id="GO:0008725">
    <property type="term" value="F:DNA-3-methyladenine glycosylase activity"/>
    <property type="evidence" value="ECO:0007669"/>
    <property type="project" value="TreeGrafter"/>
</dbReference>
<gene>
    <name evidence="3" type="ORF">DQK91_21205</name>
</gene>